<protein>
    <submittedName>
        <fullName evidence="16">Serine protease, subtilase family</fullName>
    </submittedName>
</protein>
<dbReference type="InterPro" id="IPR017306">
    <property type="entry name" value="Peptidase_S8A_fervidolysi-like"/>
</dbReference>
<dbReference type="InterPro" id="IPR013783">
    <property type="entry name" value="Ig-like_fold"/>
</dbReference>
<keyword evidence="7 10" id="KW-0720">Serine protease</keyword>
<dbReference type="PATRIC" id="fig|243230.17.peg.67"/>
<dbReference type="InterPro" id="IPR036852">
    <property type="entry name" value="Peptidase_S8/S53_dom_sf"/>
</dbReference>
<feature type="domain" description="Peptidase C-terminal archaeal/bacterial" evidence="13">
    <location>
        <begin position="634"/>
        <end position="709"/>
    </location>
</feature>
<feature type="chain" id="PRO_5009974349" evidence="11">
    <location>
        <begin position="23"/>
        <end position="744"/>
    </location>
</feature>
<keyword evidence="17" id="KW-1185">Reference proteome</keyword>
<evidence type="ECO:0000256" key="8">
    <source>
        <dbReference type="ARBA" id="ARBA00023145"/>
    </source>
</evidence>
<dbReference type="InterPro" id="IPR000209">
    <property type="entry name" value="Peptidase_S8/S53_dom"/>
</dbReference>
<dbReference type="Pfam" id="PF04151">
    <property type="entry name" value="PPC"/>
    <property type="match status" value="1"/>
</dbReference>
<accession>Q9RZQ1</accession>
<dbReference type="Gene3D" id="2.60.40.10">
    <property type="entry name" value="Immunoglobulins"/>
    <property type="match status" value="1"/>
</dbReference>
<dbReference type="FunFam" id="2.60.120.380:FF:000069">
    <property type="entry name" value="Probable subtilase-type serine protease DR_A0283"/>
    <property type="match status" value="1"/>
</dbReference>
<dbReference type="InterPro" id="IPR056489">
    <property type="entry name" value="Ig_Fls_DR_A0283-like"/>
</dbReference>
<keyword evidence="6 10" id="KW-0378">Hydrolase</keyword>
<reference evidence="16 17" key="1">
    <citation type="journal article" date="1999" name="Science">
        <title>Genome sequence of the radioresistant bacterium Deinococcus radiodurans R1.</title>
        <authorList>
            <person name="White O."/>
            <person name="Eisen J.A."/>
            <person name="Heidelberg J.F."/>
            <person name="Hickey E.K."/>
            <person name="Peterson J.D."/>
            <person name="Dodson R.J."/>
            <person name="Haft D.H."/>
            <person name="Gwinn M.L."/>
            <person name="Nelson W.C."/>
            <person name="Richardson D.L."/>
            <person name="Moffat K.S."/>
            <person name="Qin H."/>
            <person name="Jiang L."/>
            <person name="Pamphile W."/>
            <person name="Crosby M."/>
            <person name="Shen M."/>
            <person name="Vamathevan J.J."/>
            <person name="Lam P."/>
            <person name="McDonald L."/>
            <person name="Utterback T."/>
            <person name="Zalewski C."/>
            <person name="Makarova K.S."/>
            <person name="Aravind L."/>
            <person name="Daly M.J."/>
            <person name="Minton K.W."/>
            <person name="Fleischmann R.D."/>
            <person name="Ketchum K.A."/>
            <person name="Nelson K.E."/>
            <person name="Salzberg S."/>
            <person name="Smith H.O."/>
            <person name="Venter J.C."/>
            <person name="Fraser C.M."/>
        </authorList>
    </citation>
    <scope>NUCLEOTIDE SEQUENCE [LARGE SCALE GENOMIC DNA]</scope>
    <source>
        <strain evidence="17">ATCC 13939 / DSM 20539 / JCM 16871 / LMG 4051 / NBRC 15346 / NCIMB 9279 / R1 / VKM B-1422</strain>
    </source>
</reference>
<feature type="domain" description="Fervidolysin-like N-terminal prodomain" evidence="14">
    <location>
        <begin position="53"/>
        <end position="124"/>
    </location>
</feature>
<gene>
    <name evidence="16" type="ordered locus">DR_B0069</name>
</gene>
<feature type="active site" description="Charge relay system" evidence="9 10">
    <location>
        <position position="184"/>
    </location>
</feature>
<feature type="active site" description="Charge relay system" evidence="9 10">
    <location>
        <position position="410"/>
    </location>
</feature>
<dbReference type="InterPro" id="IPR007280">
    <property type="entry name" value="Peptidase_C_arc/bac"/>
</dbReference>
<geneLocation type="plasmid" evidence="17">
    <name>megaplasmid MP1</name>
</geneLocation>
<evidence type="ECO:0000313" key="17">
    <source>
        <dbReference type="Proteomes" id="UP000002524"/>
    </source>
</evidence>
<dbReference type="PROSITE" id="PS51257">
    <property type="entry name" value="PROKAR_LIPOPROTEIN"/>
    <property type="match status" value="1"/>
</dbReference>
<evidence type="ECO:0000256" key="1">
    <source>
        <dbReference type="ARBA" id="ARBA00004613"/>
    </source>
</evidence>
<evidence type="ECO:0000259" key="13">
    <source>
        <dbReference type="Pfam" id="PF04151"/>
    </source>
</evidence>
<evidence type="ECO:0000313" key="16">
    <source>
        <dbReference type="EMBL" id="AAF12593.1"/>
    </source>
</evidence>
<dbReference type="Gene3D" id="2.60.120.380">
    <property type="match status" value="1"/>
</dbReference>
<dbReference type="InterPro" id="IPR023828">
    <property type="entry name" value="Peptidase_S8_Ser-AS"/>
</dbReference>
<sequence>MKRLSLAALSLTVLLAACQQQSTVVNPRPPVTSSPMQAGGIPTPDIDPARIILDPNSGAQYVSDQLVVGLGGLDSTTLAAQLGATVIDRLPQLDAVVLHLSDGSALQKARQLNEEGRVTFAAPQQIMQMEPYTKSIREPALSPLAVNQVFDALPQYALDSEHLNAKAAWDAGFTGRGVTVGVIDDPVDVSHPDLRANWAGKAYDPKADKTYTTVQSWLDAIDAFGSVPMPVDNQVDENIEHGTAVTSTIAAARDGRGVVGVAPDAKYLTAAMFQPGSVGSAGVAKAILWMVDNGAKVLNNSWGGAGFDPLIKAAMDYALERNVTVVVSAGNESREYYQRPALFAGVIPSAALAVNNTKASFSSFGRHISVAAPGTDILMASPLFINDDGTRKLGATPPDGSGYVLMSGTSFSGPYTAATAALILGAHPELDPYQVRRLMEETADGSVGENPNGFDRGTGYGRIQLGELAQRLQSGPMPAKGGALKVLVQFKKSDGTFVTQTQPSDVIIEKDGENGAIYGAQTNAKGLVQFAAMAPGTYTLRVGGPDLKADTALKERGSYTGKVTITSGTTLADAEPIVVTLDKGFYEPPPPVVDPYEPNDSLETATQISIGMRTQPALIYRESCSSSCTPVNGDVDFYKFSGTAGQTVEVALFDKYHPTEKIGNMWGVIYIRDSTGNLLKDSAGKVIQPGIVDNKFTAKLPTDGTYYLQAGTYLHLNPTQGEKPYTGGFTNSKDNKYFIELKLK</sequence>
<dbReference type="GO" id="GO:0006508">
    <property type="term" value="P:proteolysis"/>
    <property type="evidence" value="ECO:0007669"/>
    <property type="project" value="UniProtKB-KW"/>
</dbReference>
<dbReference type="Pfam" id="PF24025">
    <property type="entry name" value="Ig_DR_A0283-like"/>
    <property type="match status" value="1"/>
</dbReference>
<dbReference type="Proteomes" id="UP000002524">
    <property type="component" value="Plasmid MP1"/>
</dbReference>
<dbReference type="PROSITE" id="PS51892">
    <property type="entry name" value="SUBTILASE"/>
    <property type="match status" value="1"/>
</dbReference>
<evidence type="ECO:0000256" key="9">
    <source>
        <dbReference type="PIRSR" id="PIRSR615500-1"/>
    </source>
</evidence>
<dbReference type="PANTHER" id="PTHR43806:SF11">
    <property type="entry name" value="CEREVISIN-RELATED"/>
    <property type="match status" value="1"/>
</dbReference>
<dbReference type="GO" id="GO:0005576">
    <property type="term" value="C:extracellular region"/>
    <property type="evidence" value="ECO:0007669"/>
    <property type="project" value="UniProtKB-SubCell"/>
</dbReference>
<keyword evidence="8" id="KW-0865">Zymogen</keyword>
<dbReference type="Pfam" id="PF22148">
    <property type="entry name" value="Fervidolysin_NPro-like"/>
    <property type="match status" value="1"/>
</dbReference>
<feature type="active site" description="Charge relay system" evidence="9 10">
    <location>
        <position position="241"/>
    </location>
</feature>
<dbReference type="HOGENOM" id="CLU_380248_0_0_0"/>
<evidence type="ECO:0000259" key="14">
    <source>
        <dbReference type="Pfam" id="PF22148"/>
    </source>
</evidence>
<dbReference type="AlphaFoldDB" id="Q9RZQ1"/>
<dbReference type="SUPFAM" id="SSF52743">
    <property type="entry name" value="Subtilisin-like"/>
    <property type="match status" value="1"/>
</dbReference>
<dbReference type="OrthoDB" id="52744at2"/>
<evidence type="ECO:0000256" key="11">
    <source>
        <dbReference type="SAM" id="SignalP"/>
    </source>
</evidence>
<dbReference type="EMBL" id="AE001826">
    <property type="protein sequence ID" value="AAF12593.1"/>
    <property type="molecule type" value="Genomic_DNA"/>
</dbReference>
<proteinExistence type="inferred from homology"/>
<dbReference type="PRINTS" id="PR00723">
    <property type="entry name" value="SUBTILISIN"/>
</dbReference>
<comment type="subcellular location">
    <subcellularLocation>
        <location evidence="1">Secreted</location>
    </subcellularLocation>
</comment>
<organism evidence="16 17">
    <name type="scientific">Deinococcus radiodurans (strain ATCC 13939 / DSM 20539 / JCM 16871 / CCUG 27074 / LMG 4051 / NBRC 15346 / NCIMB 9279 / VKM B-1422 / R1)</name>
    <dbReference type="NCBI Taxonomy" id="243230"/>
    <lineage>
        <taxon>Bacteria</taxon>
        <taxon>Thermotogati</taxon>
        <taxon>Deinococcota</taxon>
        <taxon>Deinococci</taxon>
        <taxon>Deinococcales</taxon>
        <taxon>Deinococcaceae</taxon>
        <taxon>Deinococcus</taxon>
    </lineage>
</organism>
<dbReference type="FunFam" id="3.40.50.200:FF:000022">
    <property type="entry name" value="Extracellular protease"/>
    <property type="match status" value="1"/>
</dbReference>
<comment type="similarity">
    <text evidence="2 10">Belongs to the peptidase S8 family.</text>
</comment>
<evidence type="ECO:0000259" key="15">
    <source>
        <dbReference type="Pfam" id="PF24025"/>
    </source>
</evidence>
<feature type="signal peptide" evidence="11">
    <location>
        <begin position="1"/>
        <end position="22"/>
    </location>
</feature>
<feature type="domain" description="Peptidase S8/S53" evidence="12">
    <location>
        <begin position="175"/>
        <end position="461"/>
    </location>
</feature>
<dbReference type="InterPro" id="IPR015500">
    <property type="entry name" value="Peptidase_S8_subtilisin-rel"/>
</dbReference>
<dbReference type="PIRSF" id="PIRSF037882">
    <property type="entry name" value="Subtilisin_rel_fervidolysin"/>
    <property type="match status" value="1"/>
</dbReference>
<dbReference type="PIR" id="F75625">
    <property type="entry name" value="F75625"/>
</dbReference>
<dbReference type="Pfam" id="PF00082">
    <property type="entry name" value="Peptidase_S8"/>
    <property type="match status" value="1"/>
</dbReference>
<evidence type="ECO:0000256" key="5">
    <source>
        <dbReference type="ARBA" id="ARBA00022729"/>
    </source>
</evidence>
<feature type="domain" description="Fervidolysin/DR-A0283-like Ig-like" evidence="15">
    <location>
        <begin position="477"/>
        <end position="564"/>
    </location>
</feature>
<dbReference type="PROSITE" id="PS00138">
    <property type="entry name" value="SUBTILASE_SER"/>
    <property type="match status" value="1"/>
</dbReference>
<keyword evidence="4 10" id="KW-0645">Protease</keyword>
<dbReference type="InterPro" id="IPR050131">
    <property type="entry name" value="Peptidase_S8_subtilisin-like"/>
</dbReference>
<dbReference type="GeneID" id="69519319"/>
<dbReference type="SUPFAM" id="SSF89260">
    <property type="entry name" value="Collagen-binding domain"/>
    <property type="match status" value="1"/>
</dbReference>
<dbReference type="PROSITE" id="PS00137">
    <property type="entry name" value="SUBTILASE_HIS"/>
    <property type="match status" value="1"/>
</dbReference>
<evidence type="ECO:0000259" key="12">
    <source>
        <dbReference type="Pfam" id="PF00082"/>
    </source>
</evidence>
<dbReference type="KEGG" id="dra:DR_B0069"/>
<evidence type="ECO:0000256" key="4">
    <source>
        <dbReference type="ARBA" id="ARBA00022670"/>
    </source>
</evidence>
<dbReference type="EnsemblBacteria" id="AAF12593">
    <property type="protein sequence ID" value="AAF12593"/>
    <property type="gene ID" value="DR_B0069"/>
</dbReference>
<evidence type="ECO:0000256" key="3">
    <source>
        <dbReference type="ARBA" id="ARBA00022525"/>
    </source>
</evidence>
<evidence type="ECO:0000256" key="2">
    <source>
        <dbReference type="ARBA" id="ARBA00011073"/>
    </source>
</evidence>
<evidence type="ECO:0000256" key="6">
    <source>
        <dbReference type="ARBA" id="ARBA00022801"/>
    </source>
</evidence>
<keyword evidence="3" id="KW-0964">Secreted</keyword>
<dbReference type="GO" id="GO:0004252">
    <property type="term" value="F:serine-type endopeptidase activity"/>
    <property type="evidence" value="ECO:0000318"/>
    <property type="project" value="GO_Central"/>
</dbReference>
<keyword evidence="16" id="KW-0614">Plasmid</keyword>
<name>Q9RZQ1_DEIRA</name>
<dbReference type="Gene3D" id="3.40.50.200">
    <property type="entry name" value="Peptidase S8/S53 domain"/>
    <property type="match status" value="1"/>
</dbReference>
<dbReference type="InParanoid" id="Q9RZQ1"/>
<evidence type="ECO:0000256" key="10">
    <source>
        <dbReference type="PROSITE-ProRule" id="PRU01240"/>
    </source>
</evidence>
<dbReference type="InterPro" id="IPR054399">
    <property type="entry name" value="Fervidolysin-like_N_prodom"/>
</dbReference>
<keyword evidence="5 11" id="KW-0732">Signal</keyword>
<dbReference type="PANTHER" id="PTHR43806">
    <property type="entry name" value="PEPTIDASE S8"/>
    <property type="match status" value="1"/>
</dbReference>
<dbReference type="RefSeq" id="WP_010884010.1">
    <property type="nucleotide sequence ID" value="NC_000958.1"/>
</dbReference>
<dbReference type="InterPro" id="IPR022398">
    <property type="entry name" value="Peptidase_S8_His-AS"/>
</dbReference>
<evidence type="ECO:0000256" key="7">
    <source>
        <dbReference type="ARBA" id="ARBA00022825"/>
    </source>
</evidence>